<keyword evidence="8" id="KW-1185">Reference proteome</keyword>
<accession>A0AAN6TWM4</accession>
<dbReference type="Proteomes" id="UP001302602">
    <property type="component" value="Unassembled WGS sequence"/>
</dbReference>
<dbReference type="PANTHER" id="PTHR42973:SF54">
    <property type="entry name" value="FAD-BINDING PCMH-TYPE DOMAIN-CONTAINING PROTEIN"/>
    <property type="match status" value="1"/>
</dbReference>
<dbReference type="AlphaFoldDB" id="A0AAN6TWM4"/>
<evidence type="ECO:0000259" key="6">
    <source>
        <dbReference type="PROSITE" id="PS51387"/>
    </source>
</evidence>
<dbReference type="PROSITE" id="PS51387">
    <property type="entry name" value="FAD_PCMH"/>
    <property type="match status" value="1"/>
</dbReference>
<feature type="domain" description="FAD-binding PCMH-type" evidence="6">
    <location>
        <begin position="59"/>
        <end position="231"/>
    </location>
</feature>
<comment type="similarity">
    <text evidence="1">Belongs to the oxygen-dependent FAD-linked oxidoreductase family.</text>
</comment>
<evidence type="ECO:0000313" key="7">
    <source>
        <dbReference type="EMBL" id="KAK4122097.1"/>
    </source>
</evidence>
<evidence type="ECO:0000256" key="5">
    <source>
        <dbReference type="SAM" id="SignalP"/>
    </source>
</evidence>
<evidence type="ECO:0000256" key="1">
    <source>
        <dbReference type="ARBA" id="ARBA00005466"/>
    </source>
</evidence>
<sequence>MTQLTGPVLLALALSGAATSDHDSSKACAAIASALPNLISFPNSSPYSSHNIYWSARQSEARPSCFVAPNTAQDVAKAIKILTRQNIPFAVKAGGHTPFEGASNIAQGVTLDLANLNAISVALDRKTVSVGAGARWINVSEALDPLGLAVVGGRSATVGVSGLILGGGISYFSGSRGWACDNVRNYEVVLASGEIVNASPRVNRNLYWALRGGGGSNFGIVTRFDLASFDQGELWANSRIWPGALNRTLIPLMHDLLVNGLPSDPEAHTYFVMTYYPQLGGYLVMNDQYHATYSNTTSPPDVFAAFHDAALPTLLTNTRLANVSRLLRDIEQPFGMRQAYWDTSLAATATPDLLLDIVPLWEEQVALLTAAAAAVNSTVEPYLVYQGISSNILEAMQVNGGNALGLKPEDGPVMIVQLSLTWSNPALDEVVETSSKELIDKVNALAASRGARSKNGYIYMNYAADTQDVYAGYGRENLARLRHVAKRYDPEGKFRKLWRGYFKL</sequence>
<keyword evidence="5" id="KW-0732">Signal</keyword>
<dbReference type="Gene3D" id="3.30.465.10">
    <property type="match status" value="1"/>
</dbReference>
<name>A0AAN6TWM4_9PEZI</name>
<dbReference type="EMBL" id="MU853231">
    <property type="protein sequence ID" value="KAK4122097.1"/>
    <property type="molecule type" value="Genomic_DNA"/>
</dbReference>
<dbReference type="GO" id="GO:0016491">
    <property type="term" value="F:oxidoreductase activity"/>
    <property type="evidence" value="ECO:0007669"/>
    <property type="project" value="UniProtKB-KW"/>
</dbReference>
<dbReference type="RefSeq" id="XP_062645868.1">
    <property type="nucleotide sequence ID" value="XM_062793176.1"/>
</dbReference>
<feature type="signal peptide" evidence="5">
    <location>
        <begin position="1"/>
        <end position="20"/>
    </location>
</feature>
<dbReference type="InterPro" id="IPR006094">
    <property type="entry name" value="Oxid_FAD_bind_N"/>
</dbReference>
<protein>
    <submittedName>
        <fullName evidence="7">FAD-binding domain-containing protein</fullName>
    </submittedName>
</protein>
<evidence type="ECO:0000256" key="3">
    <source>
        <dbReference type="ARBA" id="ARBA00022827"/>
    </source>
</evidence>
<keyword evidence="4" id="KW-0560">Oxidoreductase</keyword>
<gene>
    <name evidence="7" type="ORF">N657DRAFT_646750</name>
</gene>
<evidence type="ECO:0000256" key="4">
    <source>
        <dbReference type="ARBA" id="ARBA00023002"/>
    </source>
</evidence>
<reference evidence="7" key="1">
    <citation type="journal article" date="2023" name="Mol. Phylogenet. Evol.">
        <title>Genome-scale phylogeny and comparative genomics of the fungal order Sordariales.</title>
        <authorList>
            <person name="Hensen N."/>
            <person name="Bonometti L."/>
            <person name="Westerberg I."/>
            <person name="Brannstrom I.O."/>
            <person name="Guillou S."/>
            <person name="Cros-Aarteil S."/>
            <person name="Calhoun S."/>
            <person name="Haridas S."/>
            <person name="Kuo A."/>
            <person name="Mondo S."/>
            <person name="Pangilinan J."/>
            <person name="Riley R."/>
            <person name="LaButti K."/>
            <person name="Andreopoulos B."/>
            <person name="Lipzen A."/>
            <person name="Chen C."/>
            <person name="Yan M."/>
            <person name="Daum C."/>
            <person name="Ng V."/>
            <person name="Clum A."/>
            <person name="Steindorff A."/>
            <person name="Ohm R.A."/>
            <person name="Martin F."/>
            <person name="Silar P."/>
            <person name="Natvig D.O."/>
            <person name="Lalanne C."/>
            <person name="Gautier V."/>
            <person name="Ament-Velasquez S.L."/>
            <person name="Kruys A."/>
            <person name="Hutchinson M.I."/>
            <person name="Powell A.J."/>
            <person name="Barry K."/>
            <person name="Miller A.N."/>
            <person name="Grigoriev I.V."/>
            <person name="Debuchy R."/>
            <person name="Gladieux P."/>
            <person name="Hiltunen Thoren M."/>
            <person name="Johannesson H."/>
        </authorList>
    </citation>
    <scope>NUCLEOTIDE SEQUENCE</scope>
    <source>
        <strain evidence="7">CBS 731.68</strain>
    </source>
</reference>
<dbReference type="InterPro" id="IPR050416">
    <property type="entry name" value="FAD-linked_Oxidoreductase"/>
</dbReference>
<evidence type="ECO:0000313" key="8">
    <source>
        <dbReference type="Proteomes" id="UP001302602"/>
    </source>
</evidence>
<reference evidence="7" key="2">
    <citation type="submission" date="2023-05" db="EMBL/GenBank/DDBJ databases">
        <authorList>
            <consortium name="Lawrence Berkeley National Laboratory"/>
            <person name="Steindorff A."/>
            <person name="Hensen N."/>
            <person name="Bonometti L."/>
            <person name="Westerberg I."/>
            <person name="Brannstrom I.O."/>
            <person name="Guillou S."/>
            <person name="Cros-Aarteil S."/>
            <person name="Calhoun S."/>
            <person name="Haridas S."/>
            <person name="Kuo A."/>
            <person name="Mondo S."/>
            <person name="Pangilinan J."/>
            <person name="Riley R."/>
            <person name="Labutti K."/>
            <person name="Andreopoulos B."/>
            <person name="Lipzen A."/>
            <person name="Chen C."/>
            <person name="Yanf M."/>
            <person name="Daum C."/>
            <person name="Ng V."/>
            <person name="Clum A."/>
            <person name="Ohm R."/>
            <person name="Martin F."/>
            <person name="Silar P."/>
            <person name="Natvig D."/>
            <person name="Lalanne C."/>
            <person name="Gautier V."/>
            <person name="Ament-Velasquez S.L."/>
            <person name="Kruys A."/>
            <person name="Hutchinson M.I."/>
            <person name="Powell A.J."/>
            <person name="Barry K."/>
            <person name="Miller A.N."/>
            <person name="Grigoriev I.V."/>
            <person name="Debuchy R."/>
            <person name="Gladieux P."/>
            <person name="Thoren M.H."/>
            <person name="Johannesson H."/>
        </authorList>
    </citation>
    <scope>NUCLEOTIDE SEQUENCE</scope>
    <source>
        <strain evidence="7">CBS 731.68</strain>
    </source>
</reference>
<dbReference type="InterPro" id="IPR016169">
    <property type="entry name" value="FAD-bd_PCMH_sub2"/>
</dbReference>
<proteinExistence type="inferred from homology"/>
<dbReference type="InterPro" id="IPR016166">
    <property type="entry name" value="FAD-bd_PCMH"/>
</dbReference>
<dbReference type="GeneID" id="87829945"/>
<dbReference type="PANTHER" id="PTHR42973">
    <property type="entry name" value="BINDING OXIDOREDUCTASE, PUTATIVE (AFU_ORTHOLOGUE AFUA_1G17690)-RELATED"/>
    <property type="match status" value="1"/>
</dbReference>
<evidence type="ECO:0000256" key="2">
    <source>
        <dbReference type="ARBA" id="ARBA00022630"/>
    </source>
</evidence>
<feature type="chain" id="PRO_5043037380" evidence="5">
    <location>
        <begin position="21"/>
        <end position="504"/>
    </location>
</feature>
<keyword evidence="2" id="KW-0285">Flavoprotein</keyword>
<comment type="caution">
    <text evidence="7">The sequence shown here is derived from an EMBL/GenBank/DDBJ whole genome shotgun (WGS) entry which is preliminary data.</text>
</comment>
<organism evidence="7 8">
    <name type="scientific">Parathielavia appendiculata</name>
    <dbReference type="NCBI Taxonomy" id="2587402"/>
    <lineage>
        <taxon>Eukaryota</taxon>
        <taxon>Fungi</taxon>
        <taxon>Dikarya</taxon>
        <taxon>Ascomycota</taxon>
        <taxon>Pezizomycotina</taxon>
        <taxon>Sordariomycetes</taxon>
        <taxon>Sordariomycetidae</taxon>
        <taxon>Sordariales</taxon>
        <taxon>Chaetomiaceae</taxon>
        <taxon>Parathielavia</taxon>
    </lineage>
</organism>
<dbReference type="SUPFAM" id="SSF56176">
    <property type="entry name" value="FAD-binding/transporter-associated domain-like"/>
    <property type="match status" value="1"/>
</dbReference>
<dbReference type="InterPro" id="IPR036318">
    <property type="entry name" value="FAD-bd_PCMH-like_sf"/>
</dbReference>
<dbReference type="GO" id="GO:0071949">
    <property type="term" value="F:FAD binding"/>
    <property type="evidence" value="ECO:0007669"/>
    <property type="project" value="InterPro"/>
</dbReference>
<keyword evidence="3" id="KW-0274">FAD</keyword>
<dbReference type="Pfam" id="PF01565">
    <property type="entry name" value="FAD_binding_4"/>
    <property type="match status" value="1"/>
</dbReference>